<evidence type="ECO:0000256" key="4">
    <source>
        <dbReference type="ARBA" id="ARBA00022970"/>
    </source>
</evidence>
<accession>A0A174MDB5</accession>
<dbReference type="GO" id="GO:0006865">
    <property type="term" value="P:amino acid transport"/>
    <property type="evidence" value="ECO:0007669"/>
    <property type="project" value="UniProtKB-KW"/>
</dbReference>
<evidence type="ECO:0000313" key="8">
    <source>
        <dbReference type="EMBL" id="CUP31709.1"/>
    </source>
</evidence>
<keyword evidence="3 6" id="KW-0732">Signal</keyword>
<evidence type="ECO:0000256" key="5">
    <source>
        <dbReference type="SAM" id="MobiDB-lite"/>
    </source>
</evidence>
<dbReference type="Proteomes" id="UP000095765">
    <property type="component" value="Unassembled WGS sequence"/>
</dbReference>
<dbReference type="OrthoDB" id="9783240at2"/>
<feature type="domain" description="Leucine-binding protein" evidence="7">
    <location>
        <begin position="62"/>
        <end position="400"/>
    </location>
</feature>
<dbReference type="InterPro" id="IPR000709">
    <property type="entry name" value="Leu_Ile_Val-bd"/>
</dbReference>
<dbReference type="AlphaFoldDB" id="A0A174MDB5"/>
<dbReference type="InterPro" id="IPR028082">
    <property type="entry name" value="Peripla_BP_I"/>
</dbReference>
<gene>
    <name evidence="8" type="primary">braC_1</name>
    <name evidence="8" type="ORF">ERS852551_00440</name>
</gene>
<dbReference type="PANTHER" id="PTHR30483:SF6">
    <property type="entry name" value="PERIPLASMIC BINDING PROTEIN OF ABC TRANSPORTER FOR NATURAL AMINO ACIDS"/>
    <property type="match status" value="1"/>
</dbReference>
<dbReference type="CDD" id="cd19986">
    <property type="entry name" value="PBP1_ABC_HAAT-like"/>
    <property type="match status" value="1"/>
</dbReference>
<feature type="chain" id="PRO_5039338954" evidence="6">
    <location>
        <begin position="27"/>
        <end position="414"/>
    </location>
</feature>
<dbReference type="PRINTS" id="PR00337">
    <property type="entry name" value="LEUILEVALBP"/>
</dbReference>
<sequence length="414" mass="43923">MSNHRKALSISAFLLAAALTFSGCGAGSSDPAPAASDAPDAPAPAVSSAPAGTGDTAPAGDPIRIGIVTTLSGANAGHGEYCKEGAELWKEDVNARGGILGRPVELVYEDNGETEQTYMNAMVKALSDDDLCAVYSNGYSNQITLVLPEVANYEIPLLAGNSSQACLDANNDYYWMLRLSDANVSPAMVLACRDQLGMKKPAILNVNDSYGRGMADFVVKAIEENGMELAIQVECTAEEKQFTPILTQIVNSGADGIIAINHQDQAALVMMQIEAMDIQLPLMGCSQYASALAMDTAGEASNGWYSLADWSNEVQTESGKAFVEAYRKAYNRDSDMQSVCAYDAMLLLEDAITRAGTDDPKAVNEALKQTKDVVGAMTSYTYLEGDHSLGTSIMLTQTQDKKGVMIDMVAKPGL</sequence>
<dbReference type="SUPFAM" id="SSF53822">
    <property type="entry name" value="Periplasmic binding protein-like I"/>
    <property type="match status" value="1"/>
</dbReference>
<dbReference type="PROSITE" id="PS51257">
    <property type="entry name" value="PROKAR_LIPOPROTEIN"/>
    <property type="match status" value="1"/>
</dbReference>
<dbReference type="InterPro" id="IPR028081">
    <property type="entry name" value="Leu-bd"/>
</dbReference>
<evidence type="ECO:0000256" key="2">
    <source>
        <dbReference type="ARBA" id="ARBA00022448"/>
    </source>
</evidence>
<evidence type="ECO:0000313" key="9">
    <source>
        <dbReference type="Proteomes" id="UP000095765"/>
    </source>
</evidence>
<evidence type="ECO:0000259" key="7">
    <source>
        <dbReference type="Pfam" id="PF13458"/>
    </source>
</evidence>
<organism evidence="8 9">
    <name type="scientific">Anaerotruncus colihominis</name>
    <dbReference type="NCBI Taxonomy" id="169435"/>
    <lineage>
        <taxon>Bacteria</taxon>
        <taxon>Bacillati</taxon>
        <taxon>Bacillota</taxon>
        <taxon>Clostridia</taxon>
        <taxon>Eubacteriales</taxon>
        <taxon>Oscillospiraceae</taxon>
        <taxon>Anaerotruncus</taxon>
    </lineage>
</organism>
<keyword evidence="2" id="KW-0813">Transport</keyword>
<dbReference type="Gene3D" id="3.40.50.2300">
    <property type="match status" value="2"/>
</dbReference>
<dbReference type="RefSeq" id="WP_055243937.1">
    <property type="nucleotide sequence ID" value="NZ_CABIWA010000001.1"/>
</dbReference>
<feature type="signal peptide" evidence="6">
    <location>
        <begin position="1"/>
        <end position="26"/>
    </location>
</feature>
<dbReference type="EMBL" id="CZBE01000002">
    <property type="protein sequence ID" value="CUP31709.1"/>
    <property type="molecule type" value="Genomic_DNA"/>
</dbReference>
<dbReference type="InterPro" id="IPR051010">
    <property type="entry name" value="BCAA_transport"/>
</dbReference>
<evidence type="ECO:0000256" key="6">
    <source>
        <dbReference type="SAM" id="SignalP"/>
    </source>
</evidence>
<dbReference type="PANTHER" id="PTHR30483">
    <property type="entry name" value="LEUCINE-SPECIFIC-BINDING PROTEIN"/>
    <property type="match status" value="1"/>
</dbReference>
<proteinExistence type="inferred from homology"/>
<dbReference type="Pfam" id="PF13458">
    <property type="entry name" value="Peripla_BP_6"/>
    <property type="match status" value="1"/>
</dbReference>
<feature type="region of interest" description="Disordered" evidence="5">
    <location>
        <begin position="28"/>
        <end position="60"/>
    </location>
</feature>
<protein>
    <submittedName>
        <fullName evidence="8">Leucine-, isoleucine-, valine-, threonine-, and alanine-binding protein</fullName>
    </submittedName>
</protein>
<evidence type="ECO:0000256" key="3">
    <source>
        <dbReference type="ARBA" id="ARBA00022729"/>
    </source>
</evidence>
<evidence type="ECO:0000256" key="1">
    <source>
        <dbReference type="ARBA" id="ARBA00010062"/>
    </source>
</evidence>
<reference evidence="8 9" key="1">
    <citation type="submission" date="2015-09" db="EMBL/GenBank/DDBJ databases">
        <authorList>
            <consortium name="Pathogen Informatics"/>
        </authorList>
    </citation>
    <scope>NUCLEOTIDE SEQUENCE [LARGE SCALE GENOMIC DNA]</scope>
    <source>
        <strain evidence="8 9">2789STDY5834939</strain>
    </source>
</reference>
<name>A0A174MDB5_9FIRM</name>
<keyword evidence="4" id="KW-0029">Amino-acid transport</keyword>
<comment type="similarity">
    <text evidence="1">Belongs to the leucine-binding protein family.</text>
</comment>